<organism evidence="1 2">
    <name type="scientific">Hypoxylon rubiginosum</name>
    <dbReference type="NCBI Taxonomy" id="110542"/>
    <lineage>
        <taxon>Eukaryota</taxon>
        <taxon>Fungi</taxon>
        <taxon>Dikarya</taxon>
        <taxon>Ascomycota</taxon>
        <taxon>Pezizomycotina</taxon>
        <taxon>Sordariomycetes</taxon>
        <taxon>Xylariomycetidae</taxon>
        <taxon>Xylariales</taxon>
        <taxon>Hypoxylaceae</taxon>
        <taxon>Hypoxylon</taxon>
    </lineage>
</organism>
<gene>
    <name evidence="1" type="ORF">F4820DRAFT_410491</name>
</gene>
<sequence>MHSHHLEQQIDRLGKHHPNYAQSTSLDRLQQPSVLIPLVLILLTVFYQSLHSSPLSRPRHPGELLWDFIIAVTPATVLYALDDWLHPPTTSSTSSVRIARSPSYAAKSQLLRRIIGMEGPGNILSSVADAGRRSFSSLSNASVPLLKRDTDRPPGLGNYDNSCFQNSILQALASLKPLPSYLARGLELHEFESDEASSSTSSLRNLLAKLTDSNLNGKTLWTPKKLKSLDTWQQQDAQEYFNKILDEVEKEITKAAKPQSRSSGFDTAGVRDDTESSQHSDDSGYQSLPLLLKPVSDARDLRDPLEGLTAQRVACVVCGHSDGLAMTPFICLTLNLGVEETEYNLYEQLDSYTDIETIEGVECAKCTLIKLRRLLKSLTSHQKLDAIGTKLHDIASRLDVVELALGEDDFQETTLKEKCKVEKRVTSTKTKQVVIARPPQSLAIHMNRSVFNGITGHNIKNLATVQYPTTLDLGPWCLGSASKPAGAVDDASGSSEDEEQWILDPKVSMVSGSRGSSRITGPIYELRAVITHQGRHENGHYVCYRKHPRKPAKLNDSAEEAESLDEDDESLFGDGAGGDDDTDTDTDSKWWRLSDDTVWDVSEETVLAQGGVFMLFYDCVDPNMVLVSTIQHETEEHSVGTESLTQQKVIPQESEEDLVSDDIIGQADERTQGDARPHEMKDARSALVPSLADGERVDPTIPLHRPNS</sequence>
<name>A0ACB9Z9F7_9PEZI</name>
<evidence type="ECO:0000313" key="2">
    <source>
        <dbReference type="Proteomes" id="UP001497700"/>
    </source>
</evidence>
<protein>
    <submittedName>
        <fullName evidence="1">Cysteine proteinase</fullName>
    </submittedName>
</protein>
<reference evidence="1 2" key="1">
    <citation type="journal article" date="2022" name="New Phytol.">
        <title>Ecological generalism drives hyperdiversity of secondary metabolite gene clusters in xylarialean endophytes.</title>
        <authorList>
            <person name="Franco M.E.E."/>
            <person name="Wisecaver J.H."/>
            <person name="Arnold A.E."/>
            <person name="Ju Y.M."/>
            <person name="Slot J.C."/>
            <person name="Ahrendt S."/>
            <person name="Moore L.P."/>
            <person name="Eastman K.E."/>
            <person name="Scott K."/>
            <person name="Konkel Z."/>
            <person name="Mondo S.J."/>
            <person name="Kuo A."/>
            <person name="Hayes R.D."/>
            <person name="Haridas S."/>
            <person name="Andreopoulos B."/>
            <person name="Riley R."/>
            <person name="LaButti K."/>
            <person name="Pangilinan J."/>
            <person name="Lipzen A."/>
            <person name="Amirebrahimi M."/>
            <person name="Yan J."/>
            <person name="Adam C."/>
            <person name="Keymanesh K."/>
            <person name="Ng V."/>
            <person name="Louie K."/>
            <person name="Northen T."/>
            <person name="Drula E."/>
            <person name="Henrissat B."/>
            <person name="Hsieh H.M."/>
            <person name="Youens-Clark K."/>
            <person name="Lutzoni F."/>
            <person name="Miadlikowska J."/>
            <person name="Eastwood D.C."/>
            <person name="Hamelin R.C."/>
            <person name="Grigoriev I.V."/>
            <person name="U'Ren J.M."/>
        </authorList>
    </citation>
    <scope>NUCLEOTIDE SEQUENCE [LARGE SCALE GENOMIC DNA]</scope>
    <source>
        <strain evidence="1 2">CBS 119005</strain>
    </source>
</reference>
<dbReference type="EMBL" id="MU393439">
    <property type="protein sequence ID" value="KAI4868268.1"/>
    <property type="molecule type" value="Genomic_DNA"/>
</dbReference>
<comment type="caution">
    <text evidence="1">The sequence shown here is derived from an EMBL/GenBank/DDBJ whole genome shotgun (WGS) entry which is preliminary data.</text>
</comment>
<proteinExistence type="predicted"/>
<accession>A0ACB9Z9F7</accession>
<dbReference type="Proteomes" id="UP001497700">
    <property type="component" value="Unassembled WGS sequence"/>
</dbReference>
<evidence type="ECO:0000313" key="1">
    <source>
        <dbReference type="EMBL" id="KAI4868268.1"/>
    </source>
</evidence>
<keyword evidence="2" id="KW-1185">Reference proteome</keyword>